<dbReference type="SMART" id="SM00065">
    <property type="entry name" value="GAF"/>
    <property type="match status" value="1"/>
</dbReference>
<dbReference type="InterPro" id="IPR000700">
    <property type="entry name" value="PAS-assoc_C"/>
</dbReference>
<dbReference type="Pfam" id="PF00571">
    <property type="entry name" value="CBS"/>
    <property type="match status" value="1"/>
</dbReference>
<comment type="caution">
    <text evidence="4">The sequence shown here is derived from an EMBL/GenBank/DDBJ whole genome shotgun (WGS) entry which is preliminary data.</text>
</comment>
<dbReference type="SMART" id="SM00091">
    <property type="entry name" value="PAS"/>
    <property type="match status" value="2"/>
</dbReference>
<dbReference type="Proteomes" id="UP001328733">
    <property type="component" value="Unassembled WGS sequence"/>
</dbReference>
<dbReference type="Gene3D" id="3.30.565.10">
    <property type="entry name" value="Histidine kinase-like ATPase, C-terminal domain"/>
    <property type="match status" value="1"/>
</dbReference>
<dbReference type="InterPro" id="IPR046342">
    <property type="entry name" value="CBS_dom_sf"/>
</dbReference>
<reference evidence="4 5" key="1">
    <citation type="submission" date="2024-01" db="EMBL/GenBank/DDBJ databases">
        <title>Genomic insights into the taxonomy and metabolism of the cyanobacterium Pannus brasiliensis CCIBt3594.</title>
        <authorList>
            <person name="Machado M."/>
            <person name="Botero N.B."/>
            <person name="Andreote A.P.D."/>
            <person name="Feitosa A.M.T."/>
            <person name="Popin R."/>
            <person name="Sivonen K."/>
            <person name="Fiore M.F."/>
        </authorList>
    </citation>
    <scope>NUCLEOTIDE SEQUENCE [LARGE SCALE GENOMIC DNA]</scope>
    <source>
        <strain evidence="4 5">CCIBt3594</strain>
    </source>
</reference>
<dbReference type="InterPro" id="IPR001610">
    <property type="entry name" value="PAC"/>
</dbReference>
<dbReference type="SUPFAM" id="SSF55781">
    <property type="entry name" value="GAF domain-like"/>
    <property type="match status" value="1"/>
</dbReference>
<dbReference type="Pfam" id="PF07568">
    <property type="entry name" value="HisKA_2"/>
    <property type="match status" value="1"/>
</dbReference>
<dbReference type="EMBL" id="JBAFSM010000065">
    <property type="protein sequence ID" value="MEG3439916.1"/>
    <property type="molecule type" value="Genomic_DNA"/>
</dbReference>
<dbReference type="InterPro" id="IPR000014">
    <property type="entry name" value="PAS"/>
</dbReference>
<evidence type="ECO:0000256" key="1">
    <source>
        <dbReference type="SAM" id="Coils"/>
    </source>
</evidence>
<dbReference type="InterPro" id="IPR003594">
    <property type="entry name" value="HATPase_dom"/>
</dbReference>
<evidence type="ECO:0000313" key="5">
    <source>
        <dbReference type="Proteomes" id="UP001328733"/>
    </source>
</evidence>
<dbReference type="InterPro" id="IPR000644">
    <property type="entry name" value="CBS_dom"/>
</dbReference>
<dbReference type="PROSITE" id="PS50112">
    <property type="entry name" value="PAS"/>
    <property type="match status" value="2"/>
</dbReference>
<dbReference type="Pfam" id="PF08447">
    <property type="entry name" value="PAS_3"/>
    <property type="match status" value="1"/>
</dbReference>
<dbReference type="Pfam" id="PF08448">
    <property type="entry name" value="PAS_4"/>
    <property type="match status" value="1"/>
</dbReference>
<dbReference type="SUPFAM" id="SSF55785">
    <property type="entry name" value="PYP-like sensor domain (PAS domain)"/>
    <property type="match status" value="2"/>
</dbReference>
<dbReference type="InterPro" id="IPR011495">
    <property type="entry name" value="Sig_transdc_His_kin_sub2_dim/P"/>
</dbReference>
<dbReference type="InterPro" id="IPR036890">
    <property type="entry name" value="HATPase_C_sf"/>
</dbReference>
<dbReference type="CDD" id="cd02205">
    <property type="entry name" value="CBS_pair_SF"/>
    <property type="match status" value="1"/>
</dbReference>
<dbReference type="InterPro" id="IPR029016">
    <property type="entry name" value="GAF-like_dom_sf"/>
</dbReference>
<dbReference type="InterPro" id="IPR035965">
    <property type="entry name" value="PAS-like_dom_sf"/>
</dbReference>
<dbReference type="SMART" id="SM00086">
    <property type="entry name" value="PAC"/>
    <property type="match status" value="1"/>
</dbReference>
<feature type="domain" description="PAS" evidence="2">
    <location>
        <begin position="392"/>
        <end position="465"/>
    </location>
</feature>
<dbReference type="CDD" id="cd00130">
    <property type="entry name" value="PAS"/>
    <property type="match status" value="2"/>
</dbReference>
<feature type="coiled-coil region" evidence="1">
    <location>
        <begin position="657"/>
        <end position="695"/>
    </location>
</feature>
<proteinExistence type="predicted"/>
<dbReference type="NCBIfam" id="TIGR00229">
    <property type="entry name" value="sensory_box"/>
    <property type="match status" value="2"/>
</dbReference>
<feature type="domain" description="PAS" evidence="2">
    <location>
        <begin position="270"/>
        <end position="337"/>
    </location>
</feature>
<protein>
    <submittedName>
        <fullName evidence="4">PAS domain S-box protein</fullName>
    </submittedName>
</protein>
<dbReference type="SMART" id="SM00387">
    <property type="entry name" value="HATPase_c"/>
    <property type="match status" value="1"/>
</dbReference>
<dbReference type="PANTHER" id="PTHR43065">
    <property type="entry name" value="SENSOR HISTIDINE KINASE"/>
    <property type="match status" value="1"/>
</dbReference>
<dbReference type="SUPFAM" id="SSF54631">
    <property type="entry name" value="CBS-domain pair"/>
    <property type="match status" value="2"/>
</dbReference>
<feature type="domain" description="PAC" evidence="3">
    <location>
        <begin position="467"/>
        <end position="519"/>
    </location>
</feature>
<organism evidence="4 5">
    <name type="scientific">Pannus brasiliensis CCIBt3594</name>
    <dbReference type="NCBI Taxonomy" id="1427578"/>
    <lineage>
        <taxon>Bacteria</taxon>
        <taxon>Bacillati</taxon>
        <taxon>Cyanobacteriota</taxon>
        <taxon>Cyanophyceae</taxon>
        <taxon>Oscillatoriophycideae</taxon>
        <taxon>Chroococcales</taxon>
        <taxon>Microcystaceae</taxon>
        <taxon>Pannus</taxon>
    </lineage>
</organism>
<dbReference type="Gene3D" id="3.30.450.20">
    <property type="entry name" value="PAS domain"/>
    <property type="match status" value="2"/>
</dbReference>
<keyword evidence="1" id="KW-0175">Coiled coil</keyword>
<evidence type="ECO:0000259" key="3">
    <source>
        <dbReference type="PROSITE" id="PS50113"/>
    </source>
</evidence>
<dbReference type="AlphaFoldDB" id="A0AAW9QXM3"/>
<dbReference type="InterPro" id="IPR003018">
    <property type="entry name" value="GAF"/>
</dbReference>
<evidence type="ECO:0000259" key="2">
    <source>
        <dbReference type="PROSITE" id="PS50112"/>
    </source>
</evidence>
<name>A0AAW9QXM3_9CHRO</name>
<accession>A0AAW9QXM3</accession>
<dbReference type="PANTHER" id="PTHR43065:SF23">
    <property type="entry name" value="SENSOR HISTIDINE KINASE PDTAS"/>
    <property type="match status" value="1"/>
</dbReference>
<gene>
    <name evidence="4" type="ORF">V0288_22505</name>
</gene>
<keyword evidence="5" id="KW-1185">Reference proteome</keyword>
<dbReference type="Gene3D" id="3.30.450.40">
    <property type="match status" value="1"/>
</dbReference>
<sequence length="887" mass="101076">MTLDPVFSPRLEELLDRSPVFVSPETTLSIAYRQIRSRGYGLIGESGEFPRIVTLREILRGIDDGRDPGRSTAGEMAGSRTDYLFERDFEDIFRLALEISRKKMRYLPVFNDEKQLLGVITPNKMISVLKSASIARSTPVSAIVNSRSVTAAANTPTREIVRLLNVHQTDLVIIVDGEGRAIGYRTANGAIGELDRPAGDGLNASGFAREDESLDIVLERLETLEQEALPAIDADGKPTGSIGYLEALRVFDPARLYRDLERQRQQTLQSEEQLRLILDNAPSYIYIIDESGIVHFINRVPEGMAREEVIGHHTAESVEPESRASVHEAIERVFTTGETVSYEKSGLGNHSRVAHYQTRMARFDHPRLGKAAIVITTDITDLKNAELALRENEEKFRQLAETLPQVFFIYTLDPYRCLYISPGFEKLSGFPCRTLYENPTFWLTRIHPDDRQRIERAVWREIEGYPVDEEYRAFRADGRMLWVHNKSFPVFDERGRVKRTVGFAEDITDRVHLKIALEQVSQGIAAYTGEDFFSSLVRYLSEALGADIVFIGELIETGRLQMLAVYGDGKILPNFECDLVNTPCQTVIGRQVQHYPERVRELFPNVAILRELRVEGYLGIPLWKSDHQPMGVLGIFHRSPLHDPKLPIELLKIFAVRASAELERQSAMKALFQLNQELESRVVKRTRQLEVLLKEIHHRVKNNLNVMSHLLEWQSRLLSDPETKAIFQESQTRIQTMALIHDQLYQTGNLVEVNLTNYIEQLVNNIFFTYGYGRERYRSLLDLQPIELSLEKAIPCGLIINELLTNIFKYAFLDGREGQIQISLSLTSNRSIHLKIHDNGVGIPSDFDWRESKTLGLKLVHILTRQIDGLIELDRSSGTTFHLIFNP</sequence>
<dbReference type="Pfam" id="PF02518">
    <property type="entry name" value="HATPase_c"/>
    <property type="match status" value="1"/>
</dbReference>
<dbReference type="RefSeq" id="WP_332867387.1">
    <property type="nucleotide sequence ID" value="NZ_JBAFSM010000065.1"/>
</dbReference>
<dbReference type="InterPro" id="IPR013655">
    <property type="entry name" value="PAS_fold_3"/>
</dbReference>
<dbReference type="PROSITE" id="PS50113">
    <property type="entry name" value="PAC"/>
    <property type="match status" value="1"/>
</dbReference>
<dbReference type="SUPFAM" id="SSF55874">
    <property type="entry name" value="ATPase domain of HSP90 chaperone/DNA topoisomerase II/histidine kinase"/>
    <property type="match status" value="1"/>
</dbReference>
<evidence type="ECO:0000313" key="4">
    <source>
        <dbReference type="EMBL" id="MEG3439916.1"/>
    </source>
</evidence>
<dbReference type="InterPro" id="IPR013656">
    <property type="entry name" value="PAS_4"/>
</dbReference>
<dbReference type="Gene3D" id="3.10.580.10">
    <property type="entry name" value="CBS-domain"/>
    <property type="match status" value="1"/>
</dbReference>